<dbReference type="Proteomes" id="UP000315010">
    <property type="component" value="Unassembled WGS sequence"/>
</dbReference>
<accession>A0A5C5YLZ9</accession>
<dbReference type="EMBL" id="SJPJ01000003">
    <property type="protein sequence ID" value="TWT75778.1"/>
    <property type="molecule type" value="Genomic_DNA"/>
</dbReference>
<dbReference type="AlphaFoldDB" id="A0A5C5YLZ9"/>
<evidence type="ECO:0000256" key="1">
    <source>
        <dbReference type="SAM" id="MobiDB-lite"/>
    </source>
</evidence>
<organism evidence="2 3">
    <name type="scientific">Novipirellula herctigrandis</name>
    <dbReference type="NCBI Taxonomy" id="2527986"/>
    <lineage>
        <taxon>Bacteria</taxon>
        <taxon>Pseudomonadati</taxon>
        <taxon>Planctomycetota</taxon>
        <taxon>Planctomycetia</taxon>
        <taxon>Pirellulales</taxon>
        <taxon>Pirellulaceae</taxon>
        <taxon>Novipirellula</taxon>
    </lineage>
</organism>
<name>A0A5C5YLZ9_9BACT</name>
<gene>
    <name evidence="2" type="ORF">CA13_73510</name>
</gene>
<proteinExistence type="predicted"/>
<comment type="caution">
    <text evidence="2">The sequence shown here is derived from an EMBL/GenBank/DDBJ whole genome shotgun (WGS) entry which is preliminary data.</text>
</comment>
<keyword evidence="3" id="KW-1185">Reference proteome</keyword>
<feature type="region of interest" description="Disordered" evidence="1">
    <location>
        <begin position="1"/>
        <end position="32"/>
    </location>
</feature>
<protein>
    <submittedName>
        <fullName evidence="2">Uncharacterized protein</fullName>
    </submittedName>
</protein>
<reference evidence="2 3" key="1">
    <citation type="submission" date="2019-02" db="EMBL/GenBank/DDBJ databases">
        <title>Deep-cultivation of Planctomycetes and their phenomic and genomic characterization uncovers novel biology.</title>
        <authorList>
            <person name="Wiegand S."/>
            <person name="Jogler M."/>
            <person name="Boedeker C."/>
            <person name="Pinto D."/>
            <person name="Vollmers J."/>
            <person name="Rivas-Marin E."/>
            <person name="Kohn T."/>
            <person name="Peeters S.H."/>
            <person name="Heuer A."/>
            <person name="Rast P."/>
            <person name="Oberbeckmann S."/>
            <person name="Bunk B."/>
            <person name="Jeske O."/>
            <person name="Meyerdierks A."/>
            <person name="Storesund J.E."/>
            <person name="Kallscheuer N."/>
            <person name="Luecker S."/>
            <person name="Lage O.M."/>
            <person name="Pohl T."/>
            <person name="Merkel B.J."/>
            <person name="Hornburger P."/>
            <person name="Mueller R.-W."/>
            <person name="Bruemmer F."/>
            <person name="Labrenz M."/>
            <person name="Spormann A.M."/>
            <person name="Op Den Camp H."/>
            <person name="Overmann J."/>
            <person name="Amann R."/>
            <person name="Jetten M.S.M."/>
            <person name="Mascher T."/>
            <person name="Medema M.H."/>
            <person name="Devos D.P."/>
            <person name="Kaster A.-K."/>
            <person name="Ovreas L."/>
            <person name="Rohde M."/>
            <person name="Galperin M.Y."/>
            <person name="Jogler C."/>
        </authorList>
    </citation>
    <scope>NUCLEOTIDE SEQUENCE [LARGE SCALE GENOMIC DNA]</scope>
    <source>
        <strain evidence="2 3">CA13</strain>
    </source>
</reference>
<feature type="compositionally biased region" description="Polar residues" evidence="1">
    <location>
        <begin position="13"/>
        <end position="22"/>
    </location>
</feature>
<sequence>MAGISGNHRMQRRTGSSFSRMDSQLPVPADPYRYPINDDRYAGAGPWRHNTGLRLMPVNDIPDEPFPRTTFLVRPSNLLMACASLLAPTIGVLGRHSLLDDGTS</sequence>
<evidence type="ECO:0000313" key="2">
    <source>
        <dbReference type="EMBL" id="TWT75778.1"/>
    </source>
</evidence>
<evidence type="ECO:0000313" key="3">
    <source>
        <dbReference type="Proteomes" id="UP000315010"/>
    </source>
</evidence>